<evidence type="ECO:0000256" key="10">
    <source>
        <dbReference type="RuleBase" id="RU000304"/>
    </source>
</evidence>
<evidence type="ECO:0000313" key="14">
    <source>
        <dbReference type="Proteomes" id="UP000242525"/>
    </source>
</evidence>
<comment type="similarity">
    <text evidence="10">Belongs to the protein kinase superfamily.</text>
</comment>
<comment type="catalytic activity">
    <reaction evidence="7">
        <text>L-threonyl-[protein] + ATP = O-phospho-L-threonyl-[protein] + ADP + H(+)</text>
        <dbReference type="Rhea" id="RHEA:46608"/>
        <dbReference type="Rhea" id="RHEA-COMP:11060"/>
        <dbReference type="Rhea" id="RHEA-COMP:11605"/>
        <dbReference type="ChEBI" id="CHEBI:15378"/>
        <dbReference type="ChEBI" id="CHEBI:30013"/>
        <dbReference type="ChEBI" id="CHEBI:30616"/>
        <dbReference type="ChEBI" id="CHEBI:61977"/>
        <dbReference type="ChEBI" id="CHEBI:456216"/>
        <dbReference type="EC" id="2.7.11.1"/>
    </reaction>
</comment>
<dbReference type="SUPFAM" id="SSF56112">
    <property type="entry name" value="Protein kinase-like (PK-like)"/>
    <property type="match status" value="1"/>
</dbReference>
<reference evidence="13" key="1">
    <citation type="submission" date="2014-03" db="EMBL/GenBank/DDBJ databases">
        <authorList>
            <person name="Casaregola S."/>
        </authorList>
    </citation>
    <scope>NUCLEOTIDE SEQUENCE [LARGE SCALE GENOMIC DNA]</scope>
    <source>
        <strain evidence="13">CLIB 918</strain>
    </source>
</reference>
<comment type="caution">
    <text evidence="13">The sequence shown here is derived from an EMBL/GenBank/DDBJ whole genome shotgun (WGS) entry which is preliminary data.</text>
</comment>
<evidence type="ECO:0000256" key="5">
    <source>
        <dbReference type="ARBA" id="ARBA00022777"/>
    </source>
</evidence>
<comment type="catalytic activity">
    <reaction evidence="8">
        <text>L-seryl-[protein] + ATP = O-phospho-L-seryl-[protein] + ADP + H(+)</text>
        <dbReference type="Rhea" id="RHEA:17989"/>
        <dbReference type="Rhea" id="RHEA-COMP:9863"/>
        <dbReference type="Rhea" id="RHEA-COMP:11604"/>
        <dbReference type="ChEBI" id="CHEBI:15378"/>
        <dbReference type="ChEBI" id="CHEBI:29999"/>
        <dbReference type="ChEBI" id="CHEBI:30616"/>
        <dbReference type="ChEBI" id="CHEBI:83421"/>
        <dbReference type="ChEBI" id="CHEBI:456216"/>
        <dbReference type="EC" id="2.7.11.1"/>
    </reaction>
</comment>
<dbReference type="PROSITE" id="PS00107">
    <property type="entry name" value="PROTEIN_KINASE_ATP"/>
    <property type="match status" value="1"/>
</dbReference>
<dbReference type="Proteomes" id="UP000242525">
    <property type="component" value="Unassembled WGS sequence"/>
</dbReference>
<dbReference type="PROSITE" id="PS00108">
    <property type="entry name" value="PROTEIN_KINASE_ST"/>
    <property type="match status" value="1"/>
</dbReference>
<dbReference type="GO" id="GO:0005524">
    <property type="term" value="F:ATP binding"/>
    <property type="evidence" value="ECO:0007669"/>
    <property type="project" value="UniProtKB-UniRule"/>
</dbReference>
<feature type="binding site" evidence="9">
    <location>
        <position position="48"/>
    </location>
    <ligand>
        <name>ATP</name>
        <dbReference type="ChEBI" id="CHEBI:30616"/>
    </ligand>
</feature>
<keyword evidence="14" id="KW-1185">Reference proteome</keyword>
<accession>A0A0J9X5M2</accession>
<keyword evidence="4 9" id="KW-0547">Nucleotide-binding</keyword>
<dbReference type="Gene3D" id="1.10.510.10">
    <property type="entry name" value="Transferase(Phosphotransferase) domain 1"/>
    <property type="match status" value="2"/>
</dbReference>
<evidence type="ECO:0000256" key="9">
    <source>
        <dbReference type="PROSITE-ProRule" id="PRU10141"/>
    </source>
</evidence>
<dbReference type="InterPro" id="IPR017441">
    <property type="entry name" value="Protein_kinase_ATP_BS"/>
</dbReference>
<feature type="coiled-coil region" evidence="11">
    <location>
        <begin position="251"/>
        <end position="278"/>
    </location>
</feature>
<evidence type="ECO:0000256" key="8">
    <source>
        <dbReference type="ARBA" id="ARBA00048679"/>
    </source>
</evidence>
<dbReference type="SMART" id="SM00220">
    <property type="entry name" value="S_TKc"/>
    <property type="match status" value="1"/>
</dbReference>
<protein>
    <recommendedName>
        <fullName evidence="1">non-specific serine/threonine protein kinase</fullName>
        <ecNumber evidence="1">2.7.11.1</ecNumber>
    </recommendedName>
</protein>
<keyword evidence="3" id="KW-0808">Transferase</keyword>
<evidence type="ECO:0000259" key="12">
    <source>
        <dbReference type="PROSITE" id="PS50011"/>
    </source>
</evidence>
<dbReference type="EMBL" id="CCBN010000003">
    <property type="protein sequence ID" value="CDO52430.1"/>
    <property type="molecule type" value="Genomic_DNA"/>
</dbReference>
<evidence type="ECO:0000256" key="3">
    <source>
        <dbReference type="ARBA" id="ARBA00022679"/>
    </source>
</evidence>
<evidence type="ECO:0000256" key="7">
    <source>
        <dbReference type="ARBA" id="ARBA00047899"/>
    </source>
</evidence>
<dbReference type="EC" id="2.7.11.1" evidence="1"/>
<keyword evidence="2 10" id="KW-0723">Serine/threonine-protein kinase</keyword>
<keyword evidence="5 13" id="KW-0418">Kinase</keyword>
<dbReference type="GO" id="GO:0004674">
    <property type="term" value="F:protein serine/threonine kinase activity"/>
    <property type="evidence" value="ECO:0007669"/>
    <property type="project" value="UniProtKB-KW"/>
</dbReference>
<organism evidence="13 14">
    <name type="scientific">Geotrichum candidum</name>
    <name type="common">Oospora lactis</name>
    <name type="synonym">Dipodascus geotrichum</name>
    <dbReference type="NCBI Taxonomy" id="1173061"/>
    <lineage>
        <taxon>Eukaryota</taxon>
        <taxon>Fungi</taxon>
        <taxon>Dikarya</taxon>
        <taxon>Ascomycota</taxon>
        <taxon>Saccharomycotina</taxon>
        <taxon>Dipodascomycetes</taxon>
        <taxon>Dipodascales</taxon>
        <taxon>Dipodascaceae</taxon>
        <taxon>Geotrichum</taxon>
    </lineage>
</organism>
<dbReference type="InterPro" id="IPR011009">
    <property type="entry name" value="Kinase-like_dom_sf"/>
</dbReference>
<proteinExistence type="inferred from homology"/>
<evidence type="ECO:0000256" key="6">
    <source>
        <dbReference type="ARBA" id="ARBA00022840"/>
    </source>
</evidence>
<name>A0A0J9X5M2_GEOCN</name>
<dbReference type="STRING" id="1173061.A0A0J9X5M2"/>
<feature type="domain" description="Protein kinase" evidence="12">
    <location>
        <begin position="19"/>
        <end position="370"/>
    </location>
</feature>
<evidence type="ECO:0000256" key="1">
    <source>
        <dbReference type="ARBA" id="ARBA00012513"/>
    </source>
</evidence>
<evidence type="ECO:0000256" key="11">
    <source>
        <dbReference type="SAM" id="Coils"/>
    </source>
</evidence>
<dbReference type="AlphaFoldDB" id="A0A0J9X5M2"/>
<keyword evidence="11" id="KW-0175">Coiled coil</keyword>
<dbReference type="Pfam" id="PF00069">
    <property type="entry name" value="Pkinase"/>
    <property type="match status" value="2"/>
</dbReference>
<evidence type="ECO:0000313" key="13">
    <source>
        <dbReference type="EMBL" id="CDO52430.1"/>
    </source>
</evidence>
<dbReference type="InterPro" id="IPR008271">
    <property type="entry name" value="Ser/Thr_kinase_AS"/>
</dbReference>
<dbReference type="GO" id="GO:0007165">
    <property type="term" value="P:signal transduction"/>
    <property type="evidence" value="ECO:0007669"/>
    <property type="project" value="TreeGrafter"/>
</dbReference>
<dbReference type="PANTHER" id="PTHR43895">
    <property type="entry name" value="CALCIUM/CALMODULIN-DEPENDENT PROTEIN KINASE KINASE-RELATED"/>
    <property type="match status" value="1"/>
</dbReference>
<dbReference type="PROSITE" id="PS50011">
    <property type="entry name" value="PROTEIN_KINASE_DOM"/>
    <property type="match status" value="1"/>
</dbReference>
<keyword evidence="6 9" id="KW-0067">ATP-binding</keyword>
<evidence type="ECO:0000256" key="2">
    <source>
        <dbReference type="ARBA" id="ARBA00022527"/>
    </source>
</evidence>
<gene>
    <name evidence="13" type="ORF">BN980_GECA03s01803g</name>
</gene>
<sequence length="480" mass="53968">MTLNGYIDDKTGFIVNNTYQLTKILGSGASGTVYHAYDLYTGGQYAVKFVQKRNTNYTSASCVPGSFKRIYGYRIDMKNYDHSDVGSNIFKEVFIQMAVHSHENILSVVEVLEFDNCIGIILEYCELGDLYTALSEHKWYVGSDVTVKTAFGQLLDAVEYCHMQSVYHCDLKPENILVGAGGILKLADFGLASTSPISVDFGRGSAFYMGPENIAENNRYVKMPIVQAPSESTCLETARNSIVGIRTRPTCGRHEEDNDAAENAYKNHQQQYEEENKIPQSNGYPRAASDIWALGIILLNMLFGRSPWTCASVKDAAYYAYTRNFRKLQELLPMTDEFCMLMAHVLHPDPHRRITIAQFRQNLSNCSTLIDRTRQFSWFDAASPEKVPEPLKIPGQRVISHLLSNLSFSSLNGFGESTSKPNSVFQQRECSVTSPDTNFSRDSRFFSSEFSDSCLSDASDISGMCVLNLRNFDYSEYVHL</sequence>
<dbReference type="OrthoDB" id="541276at2759"/>
<dbReference type="InterPro" id="IPR000719">
    <property type="entry name" value="Prot_kinase_dom"/>
</dbReference>
<evidence type="ECO:0000256" key="4">
    <source>
        <dbReference type="ARBA" id="ARBA00022741"/>
    </source>
</evidence>
<dbReference type="PANTHER" id="PTHR43895:SF32">
    <property type="entry name" value="SERINE_THREONINE-PROTEIN KINASE CHK1"/>
    <property type="match status" value="1"/>
</dbReference>